<gene>
    <name evidence="1" type="ORF">LCGC14_2229720</name>
</gene>
<evidence type="ECO:0000313" key="1">
    <source>
        <dbReference type="EMBL" id="KKL58008.1"/>
    </source>
</evidence>
<proteinExistence type="predicted"/>
<accession>A0A0F9D8J0</accession>
<dbReference type="EMBL" id="LAZR01029967">
    <property type="protein sequence ID" value="KKL58008.1"/>
    <property type="molecule type" value="Genomic_DNA"/>
</dbReference>
<reference evidence="1" key="1">
    <citation type="journal article" date="2015" name="Nature">
        <title>Complex archaea that bridge the gap between prokaryotes and eukaryotes.</title>
        <authorList>
            <person name="Spang A."/>
            <person name="Saw J.H."/>
            <person name="Jorgensen S.L."/>
            <person name="Zaremba-Niedzwiedzka K."/>
            <person name="Martijn J."/>
            <person name="Lind A.E."/>
            <person name="van Eijk R."/>
            <person name="Schleper C."/>
            <person name="Guy L."/>
            <person name="Ettema T.J."/>
        </authorList>
    </citation>
    <scope>NUCLEOTIDE SEQUENCE</scope>
</reference>
<sequence length="181" mass="19711">MPEFGIIANAGVRQDVPHILINDAFSPRSENIRLHQGEARKIQGRLAELTEQQLTGTCDVTNGSPTVEKATGTVWFSSATHYPAWGSDDLSAATGRTMTIDGVDYTIKSITDADTLVLDTNYAGSTDTVAFTIGTAGTKAPSPDGNTIRHYHEDKYTIGGTEIEYLMAFTSDNIYLWDTTW</sequence>
<organism evidence="1">
    <name type="scientific">marine sediment metagenome</name>
    <dbReference type="NCBI Taxonomy" id="412755"/>
    <lineage>
        <taxon>unclassified sequences</taxon>
        <taxon>metagenomes</taxon>
        <taxon>ecological metagenomes</taxon>
    </lineage>
</organism>
<dbReference type="AlphaFoldDB" id="A0A0F9D8J0"/>
<feature type="non-terminal residue" evidence="1">
    <location>
        <position position="181"/>
    </location>
</feature>
<name>A0A0F9D8J0_9ZZZZ</name>
<protein>
    <submittedName>
        <fullName evidence="1">Uncharacterized protein</fullName>
    </submittedName>
</protein>
<comment type="caution">
    <text evidence="1">The sequence shown here is derived from an EMBL/GenBank/DDBJ whole genome shotgun (WGS) entry which is preliminary data.</text>
</comment>